<dbReference type="AlphaFoldDB" id="A0A6N3GIP8"/>
<gene>
    <name evidence="2" type="ORF">CHLFYP18_01850</name>
</gene>
<feature type="region of interest" description="Disordered" evidence="1">
    <location>
        <begin position="1"/>
        <end position="26"/>
    </location>
</feature>
<evidence type="ECO:0000256" key="1">
    <source>
        <dbReference type="SAM" id="MobiDB-lite"/>
    </source>
</evidence>
<accession>A0A6N3GIP8</accession>
<sequence>MFPESSILPAGTPAREEDSLHKTAGGMEPLSSYAAGRFIPCNLQGFCTVCHRLKRRDKSEVIFSISDCDPHILSSVMQL</sequence>
<organism evidence="2">
    <name type="scientific">Hungatella hathewayi</name>
    <dbReference type="NCBI Taxonomy" id="154046"/>
    <lineage>
        <taxon>Bacteria</taxon>
        <taxon>Bacillati</taxon>
        <taxon>Bacillota</taxon>
        <taxon>Clostridia</taxon>
        <taxon>Lachnospirales</taxon>
        <taxon>Lachnospiraceae</taxon>
        <taxon>Hungatella</taxon>
    </lineage>
</organism>
<dbReference type="EMBL" id="CACRUH010000065">
    <property type="protein sequence ID" value="VYU64296.1"/>
    <property type="molecule type" value="Genomic_DNA"/>
</dbReference>
<name>A0A6N3GIP8_9FIRM</name>
<reference evidence="2" key="1">
    <citation type="submission" date="2019-11" db="EMBL/GenBank/DDBJ databases">
        <authorList>
            <person name="Feng L."/>
        </authorList>
    </citation>
    <scope>NUCLEOTIDE SEQUENCE</scope>
    <source>
        <strain evidence="2">ChathewayiLFYP18</strain>
    </source>
</reference>
<protein>
    <submittedName>
        <fullName evidence="2">Uncharacterized protein</fullName>
    </submittedName>
</protein>
<proteinExistence type="predicted"/>
<evidence type="ECO:0000313" key="2">
    <source>
        <dbReference type="EMBL" id="VYU64296.1"/>
    </source>
</evidence>